<accession>A0A915ABU2</accession>
<dbReference type="AlphaFoldDB" id="A0A915ABU2"/>
<evidence type="ECO:0000313" key="1">
    <source>
        <dbReference type="Proteomes" id="UP000887569"/>
    </source>
</evidence>
<name>A0A915ABU2_PARUN</name>
<evidence type="ECO:0000313" key="2">
    <source>
        <dbReference type="WBParaSite" id="PgR004_g192_t03"/>
    </source>
</evidence>
<protein>
    <submittedName>
        <fullName evidence="2">Uncharacterized protein</fullName>
    </submittedName>
</protein>
<reference evidence="2" key="1">
    <citation type="submission" date="2022-11" db="UniProtKB">
        <authorList>
            <consortium name="WormBaseParasite"/>
        </authorList>
    </citation>
    <scope>IDENTIFICATION</scope>
</reference>
<organism evidence="1 2">
    <name type="scientific">Parascaris univalens</name>
    <name type="common">Nematode worm</name>
    <dbReference type="NCBI Taxonomy" id="6257"/>
    <lineage>
        <taxon>Eukaryota</taxon>
        <taxon>Metazoa</taxon>
        <taxon>Ecdysozoa</taxon>
        <taxon>Nematoda</taxon>
        <taxon>Chromadorea</taxon>
        <taxon>Rhabditida</taxon>
        <taxon>Spirurina</taxon>
        <taxon>Ascaridomorpha</taxon>
        <taxon>Ascaridoidea</taxon>
        <taxon>Ascarididae</taxon>
        <taxon>Parascaris</taxon>
    </lineage>
</organism>
<sequence>MAQMGFFSGKSSRATIRTMNVVSSEHRIEIPRYRETYSPVSHAKVHTTDELESEVLELLDSLATALSCACNLSSPEVIEKYRFMEQFRWRIKSTIASLKELIRGIQDQFSDVVFGYDLLTDLFTQSERINAKVASASTLRAAKKVSTAARSCGSLSDGASTSNETGSRMHAGRCRYDYRPLVDVDVKYHSLAESSRTYYGNSFCDTKRQPSNMGDADIFTYWPRQSPVSCQRRYVTSSWSKLPSTRI</sequence>
<dbReference type="Proteomes" id="UP000887569">
    <property type="component" value="Unplaced"/>
</dbReference>
<proteinExistence type="predicted"/>
<dbReference type="WBParaSite" id="PgR004_g192_t03">
    <property type="protein sequence ID" value="PgR004_g192_t03"/>
    <property type="gene ID" value="PgR004_g192"/>
</dbReference>
<keyword evidence="1" id="KW-1185">Reference proteome</keyword>